<comment type="caution">
    <text evidence="1">The sequence shown here is derived from an EMBL/GenBank/DDBJ whole genome shotgun (WGS) entry which is preliminary data.</text>
</comment>
<dbReference type="Proteomes" id="UP000483820">
    <property type="component" value="Chromosome X"/>
</dbReference>
<accession>A0A6A5G349</accession>
<evidence type="ECO:0000313" key="2">
    <source>
        <dbReference type="Proteomes" id="UP000483820"/>
    </source>
</evidence>
<gene>
    <name evidence="1" type="ORF">GCK72_025787</name>
</gene>
<dbReference type="AlphaFoldDB" id="A0A6A5G349"/>
<name>A0A6A5G349_CAERE</name>
<dbReference type="CTD" id="9817430"/>
<dbReference type="KEGG" id="crq:GCK72_025787"/>
<evidence type="ECO:0000313" key="1">
    <source>
        <dbReference type="EMBL" id="KAF1749320.1"/>
    </source>
</evidence>
<sequence>MNIRLMNVWMEEQDIVEFIRRIPFFPDAKDRVNNEINRMKADMETLLSTWSVEQIRAVFTGPIRYRCRIEQLQGETLTEKCNSALRIGGLTFLTDAIYLSDFDMAERLRQTKLNVFSQLITRDQFFRPKNQEDKELVVAGETPGSAVFDILCLPPEIIGQIMQQSLYKDAQNLAITCSSTNTIYRNNCSNMDLPDIVLILGFSNGELTVRWFLEKEYQEAQGDPDVNTAKIFIQNKENERKKYQLLKNTTLLKVMITDEFAPEYCAEVLKFIGNRKFQRLVVKGDEYNENVKMMVEVLDKEYVEMEVNRFTVEHIPFPDIKTITVRDNLNRDNSERLFSAKQFVNITCALINIDSFRKALFEWDTEQREIGKWVILKQFTIFQTPFGRRHRKDTCQRKGYLEFISELNSTQMPHGEVTEYVFRPTE</sequence>
<dbReference type="GeneID" id="9817430"/>
<protein>
    <submittedName>
        <fullName evidence="1">Uncharacterized protein</fullName>
    </submittedName>
</protein>
<organism evidence="1 2">
    <name type="scientific">Caenorhabditis remanei</name>
    <name type="common">Caenorhabditis vulgaris</name>
    <dbReference type="NCBI Taxonomy" id="31234"/>
    <lineage>
        <taxon>Eukaryota</taxon>
        <taxon>Metazoa</taxon>
        <taxon>Ecdysozoa</taxon>
        <taxon>Nematoda</taxon>
        <taxon>Chromadorea</taxon>
        <taxon>Rhabditida</taxon>
        <taxon>Rhabditina</taxon>
        <taxon>Rhabditomorpha</taxon>
        <taxon>Rhabditoidea</taxon>
        <taxon>Rhabditidae</taxon>
        <taxon>Peloderinae</taxon>
        <taxon>Caenorhabditis</taxon>
    </lineage>
</organism>
<proteinExistence type="predicted"/>
<dbReference type="RefSeq" id="XP_003105538.2">
    <property type="nucleotide sequence ID" value="XM_003105490.2"/>
</dbReference>
<dbReference type="EMBL" id="WUAV01000006">
    <property type="protein sequence ID" value="KAF1749320.1"/>
    <property type="molecule type" value="Genomic_DNA"/>
</dbReference>
<reference evidence="1 2" key="1">
    <citation type="submission" date="2019-12" db="EMBL/GenBank/DDBJ databases">
        <title>Chromosome-level assembly of the Caenorhabditis remanei genome.</title>
        <authorList>
            <person name="Teterina A.A."/>
            <person name="Willis J.H."/>
            <person name="Phillips P.C."/>
        </authorList>
    </citation>
    <scope>NUCLEOTIDE SEQUENCE [LARGE SCALE GENOMIC DNA]</scope>
    <source>
        <strain evidence="1 2">PX506</strain>
        <tissue evidence="1">Whole organism</tissue>
    </source>
</reference>